<comment type="caution">
    <text evidence="1">The sequence shown here is derived from an EMBL/GenBank/DDBJ whole genome shotgun (WGS) entry which is preliminary data.</text>
</comment>
<keyword evidence="2" id="KW-1185">Reference proteome</keyword>
<evidence type="ECO:0000313" key="1">
    <source>
        <dbReference type="EMBL" id="TKR75973.1"/>
    </source>
</evidence>
<accession>A0A4U5N1L5</accession>
<protein>
    <submittedName>
        <fullName evidence="1">Uncharacterized protein</fullName>
    </submittedName>
</protein>
<proteinExistence type="predicted"/>
<sequence length="87" mass="10095">MRSKTSRERQKVAFAAILGICPAHYNFLRAIRKHGSVKDVECLQHMRRSEKKIARNAEILFEEVDYPELVKKFGLLVGDQRRPMPGK</sequence>
<evidence type="ECO:0000313" key="2">
    <source>
        <dbReference type="Proteomes" id="UP000298663"/>
    </source>
</evidence>
<name>A0A4U5N1L5_STECR</name>
<gene>
    <name evidence="1" type="ORF">L596_017189</name>
</gene>
<dbReference type="EMBL" id="AZBU02000005">
    <property type="protein sequence ID" value="TKR75973.1"/>
    <property type="molecule type" value="Genomic_DNA"/>
</dbReference>
<reference evidence="1 2" key="1">
    <citation type="journal article" date="2015" name="Genome Biol.">
        <title>Comparative genomics of Steinernema reveals deeply conserved gene regulatory networks.</title>
        <authorList>
            <person name="Dillman A.R."/>
            <person name="Macchietto M."/>
            <person name="Porter C.F."/>
            <person name="Rogers A."/>
            <person name="Williams B."/>
            <person name="Antoshechkin I."/>
            <person name="Lee M.M."/>
            <person name="Goodwin Z."/>
            <person name="Lu X."/>
            <person name="Lewis E.E."/>
            <person name="Goodrich-Blair H."/>
            <person name="Stock S.P."/>
            <person name="Adams B.J."/>
            <person name="Sternberg P.W."/>
            <person name="Mortazavi A."/>
        </authorList>
    </citation>
    <scope>NUCLEOTIDE SEQUENCE [LARGE SCALE GENOMIC DNA]</scope>
    <source>
        <strain evidence="1 2">ALL</strain>
    </source>
</reference>
<reference evidence="1 2" key="2">
    <citation type="journal article" date="2019" name="G3 (Bethesda)">
        <title>Hybrid Assembly of the Genome of the Entomopathogenic Nematode Steinernema carpocapsae Identifies the X-Chromosome.</title>
        <authorList>
            <person name="Serra L."/>
            <person name="Macchietto M."/>
            <person name="Macias-Munoz A."/>
            <person name="McGill C.J."/>
            <person name="Rodriguez I.M."/>
            <person name="Rodriguez B."/>
            <person name="Murad R."/>
            <person name="Mortazavi A."/>
        </authorList>
    </citation>
    <scope>NUCLEOTIDE SEQUENCE [LARGE SCALE GENOMIC DNA]</scope>
    <source>
        <strain evidence="1 2">ALL</strain>
    </source>
</reference>
<dbReference type="AlphaFoldDB" id="A0A4U5N1L5"/>
<dbReference type="Proteomes" id="UP000298663">
    <property type="component" value="Unassembled WGS sequence"/>
</dbReference>
<organism evidence="1 2">
    <name type="scientific">Steinernema carpocapsae</name>
    <name type="common">Entomopathogenic nematode</name>
    <dbReference type="NCBI Taxonomy" id="34508"/>
    <lineage>
        <taxon>Eukaryota</taxon>
        <taxon>Metazoa</taxon>
        <taxon>Ecdysozoa</taxon>
        <taxon>Nematoda</taxon>
        <taxon>Chromadorea</taxon>
        <taxon>Rhabditida</taxon>
        <taxon>Tylenchina</taxon>
        <taxon>Panagrolaimomorpha</taxon>
        <taxon>Strongyloidoidea</taxon>
        <taxon>Steinernematidae</taxon>
        <taxon>Steinernema</taxon>
    </lineage>
</organism>